<evidence type="ECO:0000313" key="2">
    <source>
        <dbReference type="EMBL" id="CAB4156205.1"/>
    </source>
</evidence>
<dbReference type="EMBL" id="LR796370">
    <property type="protein sequence ID" value="CAB4140599.1"/>
    <property type="molecule type" value="Genomic_DNA"/>
</dbReference>
<proteinExistence type="predicted"/>
<sequence>MQTIRTNYSRHVLRATRAGFQPLTLRQFVAMAAAINFEGI</sequence>
<protein>
    <submittedName>
        <fullName evidence="1">Uncharacterized protein</fullName>
    </submittedName>
</protein>
<name>A0A6J5MA52_9CAUD</name>
<gene>
    <name evidence="3" type="ORF">UFOVP1449_23</name>
    <name evidence="1" type="ORF">UFOVP400_40</name>
    <name evidence="2" type="ORF">UFOVP669_49</name>
</gene>
<organism evidence="1">
    <name type="scientific">uncultured Caudovirales phage</name>
    <dbReference type="NCBI Taxonomy" id="2100421"/>
    <lineage>
        <taxon>Viruses</taxon>
        <taxon>Duplodnaviria</taxon>
        <taxon>Heunggongvirae</taxon>
        <taxon>Uroviricota</taxon>
        <taxon>Caudoviricetes</taxon>
        <taxon>Peduoviridae</taxon>
        <taxon>Maltschvirus</taxon>
        <taxon>Maltschvirus maltsch</taxon>
    </lineage>
</organism>
<dbReference type="EMBL" id="LR796626">
    <property type="protein sequence ID" value="CAB4156205.1"/>
    <property type="molecule type" value="Genomic_DNA"/>
</dbReference>
<reference evidence="1" key="1">
    <citation type="submission" date="2020-04" db="EMBL/GenBank/DDBJ databases">
        <authorList>
            <person name="Chiriac C."/>
            <person name="Salcher M."/>
            <person name="Ghai R."/>
            <person name="Kavagutti S V."/>
        </authorList>
    </citation>
    <scope>NUCLEOTIDE SEQUENCE</scope>
</reference>
<evidence type="ECO:0000313" key="1">
    <source>
        <dbReference type="EMBL" id="CAB4140599.1"/>
    </source>
</evidence>
<accession>A0A6J5MA52</accession>
<evidence type="ECO:0000313" key="3">
    <source>
        <dbReference type="EMBL" id="CAB4213445.1"/>
    </source>
</evidence>
<dbReference type="EMBL" id="LR797399">
    <property type="protein sequence ID" value="CAB4213445.1"/>
    <property type="molecule type" value="Genomic_DNA"/>
</dbReference>